<dbReference type="GO" id="GO:0008420">
    <property type="term" value="F:RNA polymerase II CTD heptapeptide repeat phosphatase activity"/>
    <property type="evidence" value="ECO:0007669"/>
    <property type="project" value="InterPro"/>
</dbReference>
<dbReference type="PANTHER" id="PTHR23081">
    <property type="entry name" value="RNA POLYMERASE II CTD PHOSPHATASE"/>
    <property type="match status" value="1"/>
</dbReference>
<name>A0A7J6WY75_THATH</name>
<dbReference type="AlphaFoldDB" id="A0A7J6WY75"/>
<gene>
    <name evidence="7" type="ORF">FRX31_008037</name>
</gene>
<dbReference type="Proteomes" id="UP000554482">
    <property type="component" value="Unassembled WGS sequence"/>
</dbReference>
<dbReference type="EC" id="3.1.3.16" evidence="2"/>
<comment type="catalytic activity">
    <reaction evidence="5">
        <text>O-phospho-L-seryl-[protein] + H2O = L-seryl-[protein] + phosphate</text>
        <dbReference type="Rhea" id="RHEA:20629"/>
        <dbReference type="Rhea" id="RHEA-COMP:9863"/>
        <dbReference type="Rhea" id="RHEA-COMP:11604"/>
        <dbReference type="ChEBI" id="CHEBI:15377"/>
        <dbReference type="ChEBI" id="CHEBI:29999"/>
        <dbReference type="ChEBI" id="CHEBI:43474"/>
        <dbReference type="ChEBI" id="CHEBI:83421"/>
        <dbReference type="EC" id="3.1.3.16"/>
    </reaction>
</comment>
<dbReference type="PANTHER" id="PTHR23081:SF36">
    <property type="entry name" value="RNA POLYMERASE II SUBUNIT A C-TERMINAL DOMAIN PHOSPHATASE"/>
    <property type="match status" value="1"/>
</dbReference>
<accession>A0A7J6WY75</accession>
<comment type="subcellular location">
    <subcellularLocation>
        <location evidence="1">Nucleus</location>
    </subcellularLocation>
</comment>
<evidence type="ECO:0000256" key="3">
    <source>
        <dbReference type="ARBA" id="ARBA00022801"/>
    </source>
</evidence>
<evidence type="ECO:0000256" key="6">
    <source>
        <dbReference type="ARBA" id="ARBA00048336"/>
    </source>
</evidence>
<protein>
    <recommendedName>
        <fullName evidence="2">protein-serine/threonine phosphatase</fullName>
        <ecNumber evidence="2">3.1.3.16</ecNumber>
    </recommendedName>
</protein>
<organism evidence="7 8">
    <name type="scientific">Thalictrum thalictroides</name>
    <name type="common">Rue-anemone</name>
    <name type="synonym">Anemone thalictroides</name>
    <dbReference type="NCBI Taxonomy" id="46969"/>
    <lineage>
        <taxon>Eukaryota</taxon>
        <taxon>Viridiplantae</taxon>
        <taxon>Streptophyta</taxon>
        <taxon>Embryophyta</taxon>
        <taxon>Tracheophyta</taxon>
        <taxon>Spermatophyta</taxon>
        <taxon>Magnoliopsida</taxon>
        <taxon>Ranunculales</taxon>
        <taxon>Ranunculaceae</taxon>
        <taxon>Thalictroideae</taxon>
        <taxon>Thalictrum</taxon>
    </lineage>
</organism>
<evidence type="ECO:0000256" key="1">
    <source>
        <dbReference type="ARBA" id="ARBA00004123"/>
    </source>
</evidence>
<proteinExistence type="predicted"/>
<comment type="catalytic activity">
    <reaction evidence="6">
        <text>O-phospho-L-threonyl-[protein] + H2O = L-threonyl-[protein] + phosphate</text>
        <dbReference type="Rhea" id="RHEA:47004"/>
        <dbReference type="Rhea" id="RHEA-COMP:11060"/>
        <dbReference type="Rhea" id="RHEA-COMP:11605"/>
        <dbReference type="ChEBI" id="CHEBI:15377"/>
        <dbReference type="ChEBI" id="CHEBI:30013"/>
        <dbReference type="ChEBI" id="CHEBI:43474"/>
        <dbReference type="ChEBI" id="CHEBI:61977"/>
        <dbReference type="EC" id="3.1.3.16"/>
    </reaction>
</comment>
<evidence type="ECO:0000313" key="8">
    <source>
        <dbReference type="Proteomes" id="UP000554482"/>
    </source>
</evidence>
<keyword evidence="3" id="KW-0378">Hydrolase</keyword>
<dbReference type="InterPro" id="IPR023214">
    <property type="entry name" value="HAD_sf"/>
</dbReference>
<sequence>MVSANEMAELHNHEWKNLLLKKKLSGSRFGLHSPSFNSEWHSSLIRKGNTDKVLSKENCTRDGQKRLGVVLAPAKAVVVLDDTLDAWKRHKDNLVMKKYQYFSTASHVVNIETMEDESETEGELARVLQKLKKVHHMFFNPEIEVDSQRFDVKQVLKKVQNEASEDSR</sequence>
<keyword evidence="4" id="KW-0539">Nucleus</keyword>
<evidence type="ECO:0000256" key="4">
    <source>
        <dbReference type="ARBA" id="ARBA00023242"/>
    </source>
</evidence>
<dbReference type="OrthoDB" id="10249888at2759"/>
<evidence type="ECO:0000256" key="2">
    <source>
        <dbReference type="ARBA" id="ARBA00013081"/>
    </source>
</evidence>
<dbReference type="GO" id="GO:0005634">
    <property type="term" value="C:nucleus"/>
    <property type="evidence" value="ECO:0007669"/>
    <property type="project" value="UniProtKB-SubCell"/>
</dbReference>
<evidence type="ECO:0000313" key="7">
    <source>
        <dbReference type="EMBL" id="KAF5202374.1"/>
    </source>
</evidence>
<dbReference type="Gene3D" id="3.40.50.1000">
    <property type="entry name" value="HAD superfamily/HAD-like"/>
    <property type="match status" value="1"/>
</dbReference>
<keyword evidence="8" id="KW-1185">Reference proteome</keyword>
<dbReference type="EMBL" id="JABWDY010008203">
    <property type="protein sequence ID" value="KAF5202374.1"/>
    <property type="molecule type" value="Genomic_DNA"/>
</dbReference>
<reference evidence="7 8" key="1">
    <citation type="submission" date="2020-06" db="EMBL/GenBank/DDBJ databases">
        <title>Transcriptomic and genomic resources for Thalictrum thalictroides and T. hernandezii: Facilitating candidate gene discovery in an emerging model plant lineage.</title>
        <authorList>
            <person name="Arias T."/>
            <person name="Riano-Pachon D.M."/>
            <person name="Di Stilio V.S."/>
        </authorList>
    </citation>
    <scope>NUCLEOTIDE SEQUENCE [LARGE SCALE GENOMIC DNA]</scope>
    <source>
        <strain evidence="8">cv. WT478/WT964</strain>
        <tissue evidence="7">Leaves</tissue>
    </source>
</reference>
<comment type="caution">
    <text evidence="7">The sequence shown here is derived from an EMBL/GenBank/DDBJ whole genome shotgun (WGS) entry which is preliminary data.</text>
</comment>
<evidence type="ECO:0000256" key="5">
    <source>
        <dbReference type="ARBA" id="ARBA00047761"/>
    </source>
</evidence>
<dbReference type="InterPro" id="IPR039189">
    <property type="entry name" value="Fcp1"/>
</dbReference>